<keyword evidence="1" id="KW-1185">Reference proteome</keyword>
<dbReference type="WBParaSite" id="Hba_10729">
    <property type="protein sequence ID" value="Hba_10729"/>
    <property type="gene ID" value="Hba_10729"/>
</dbReference>
<name>A0A1I7X011_HETBA</name>
<proteinExistence type="predicted"/>
<accession>A0A1I7X011</accession>
<dbReference type="AlphaFoldDB" id="A0A1I7X011"/>
<sequence>MRISVDDVFNGYVLMLKSVAHDYRDISKNNLYPSDDVL</sequence>
<protein>
    <submittedName>
        <fullName evidence="2">Transcriptional regulator</fullName>
    </submittedName>
</protein>
<evidence type="ECO:0000313" key="2">
    <source>
        <dbReference type="WBParaSite" id="Hba_10729"/>
    </source>
</evidence>
<dbReference type="Proteomes" id="UP000095283">
    <property type="component" value="Unplaced"/>
</dbReference>
<reference evidence="2" key="1">
    <citation type="submission" date="2016-11" db="UniProtKB">
        <authorList>
            <consortium name="WormBaseParasite"/>
        </authorList>
    </citation>
    <scope>IDENTIFICATION</scope>
</reference>
<organism evidence="1 2">
    <name type="scientific">Heterorhabditis bacteriophora</name>
    <name type="common">Entomopathogenic nematode worm</name>
    <dbReference type="NCBI Taxonomy" id="37862"/>
    <lineage>
        <taxon>Eukaryota</taxon>
        <taxon>Metazoa</taxon>
        <taxon>Ecdysozoa</taxon>
        <taxon>Nematoda</taxon>
        <taxon>Chromadorea</taxon>
        <taxon>Rhabditida</taxon>
        <taxon>Rhabditina</taxon>
        <taxon>Rhabditomorpha</taxon>
        <taxon>Strongyloidea</taxon>
        <taxon>Heterorhabditidae</taxon>
        <taxon>Heterorhabditis</taxon>
    </lineage>
</organism>
<evidence type="ECO:0000313" key="1">
    <source>
        <dbReference type="Proteomes" id="UP000095283"/>
    </source>
</evidence>